<keyword evidence="1" id="KW-1133">Transmembrane helix</keyword>
<evidence type="ECO:0000256" key="1">
    <source>
        <dbReference type="SAM" id="Phobius"/>
    </source>
</evidence>
<organism evidence="2 3">
    <name type="scientific">Cupriavidus taiwanensis</name>
    <dbReference type="NCBI Taxonomy" id="164546"/>
    <lineage>
        <taxon>Bacteria</taxon>
        <taxon>Pseudomonadati</taxon>
        <taxon>Pseudomonadota</taxon>
        <taxon>Betaproteobacteria</taxon>
        <taxon>Burkholderiales</taxon>
        <taxon>Burkholderiaceae</taxon>
        <taxon>Cupriavidus</taxon>
    </lineage>
</organism>
<dbReference type="EMBL" id="OFSP01000062">
    <property type="protein sequence ID" value="SOY76319.1"/>
    <property type="molecule type" value="Genomic_DNA"/>
</dbReference>
<gene>
    <name evidence="2" type="ORF">CBM2589_P30026</name>
</gene>
<sequence>MWCHGRRGPAFVWRNGAACQSCNGRSITPRHPGVVSPPNYSCYPAISMTRHLQFLARAFCVGVIIVIVAIVSRQVYLRSAAEADVADADEEPATMMLIRCETMHDRLQNEHSLAVEADSRPRARCRES</sequence>
<keyword evidence="1" id="KW-0812">Transmembrane</keyword>
<reference evidence="2 3" key="1">
    <citation type="submission" date="2018-01" db="EMBL/GenBank/DDBJ databases">
        <authorList>
            <person name="Clerissi C."/>
        </authorList>
    </citation>
    <scope>NUCLEOTIDE SEQUENCE [LARGE SCALE GENOMIC DNA]</scope>
    <source>
        <strain evidence="2">Cupriavidus taiwanensis STM 3521</strain>
        <plasmid evidence="3">cbm2589_p</plasmid>
    </source>
</reference>
<proteinExistence type="predicted"/>
<accession>A0A375HXB2</accession>
<keyword evidence="1" id="KW-0472">Membrane</keyword>
<dbReference type="Proteomes" id="UP000256297">
    <property type="component" value="Plasmid CBM2589_p"/>
</dbReference>
<geneLocation type="plasmid" evidence="3">
    <name>cbm2589_p</name>
</geneLocation>
<evidence type="ECO:0000313" key="2">
    <source>
        <dbReference type="EMBL" id="SOY76319.1"/>
    </source>
</evidence>
<dbReference type="AlphaFoldDB" id="A0A375HXB2"/>
<protein>
    <submittedName>
        <fullName evidence="2">Uncharacterized protein</fullName>
    </submittedName>
</protein>
<comment type="caution">
    <text evidence="2">The sequence shown here is derived from an EMBL/GenBank/DDBJ whole genome shotgun (WGS) entry which is preliminary data.</text>
</comment>
<name>A0A375HXB2_9BURK</name>
<feature type="transmembrane region" description="Helical" evidence="1">
    <location>
        <begin position="54"/>
        <end position="71"/>
    </location>
</feature>
<evidence type="ECO:0000313" key="3">
    <source>
        <dbReference type="Proteomes" id="UP000256297"/>
    </source>
</evidence>